<dbReference type="InterPro" id="IPR008207">
    <property type="entry name" value="Sig_transdc_His_kin_Hpt_dom"/>
</dbReference>
<gene>
    <name evidence="3" type="ORF">B0H63DRAFT_521275</name>
</gene>
<dbReference type="InterPro" id="IPR036641">
    <property type="entry name" value="HPT_dom_sf"/>
</dbReference>
<evidence type="ECO:0000313" key="4">
    <source>
        <dbReference type="Proteomes" id="UP001285441"/>
    </source>
</evidence>
<dbReference type="SMART" id="SM00073">
    <property type="entry name" value="HPT"/>
    <property type="match status" value="1"/>
</dbReference>
<dbReference type="InterPro" id="IPR045871">
    <property type="entry name" value="AHP1-5/YPD1"/>
</dbReference>
<evidence type="ECO:0000313" key="3">
    <source>
        <dbReference type="EMBL" id="KAK3387214.1"/>
    </source>
</evidence>
<keyword evidence="3" id="KW-0808">Transferase</keyword>
<feature type="domain" description="HPt" evidence="2">
    <location>
        <begin position="39"/>
        <end position="141"/>
    </location>
</feature>
<dbReference type="CDD" id="cd00088">
    <property type="entry name" value="HPT"/>
    <property type="match status" value="1"/>
</dbReference>
<organism evidence="3 4">
    <name type="scientific">Podospora didyma</name>
    <dbReference type="NCBI Taxonomy" id="330526"/>
    <lineage>
        <taxon>Eukaryota</taxon>
        <taxon>Fungi</taxon>
        <taxon>Dikarya</taxon>
        <taxon>Ascomycota</taxon>
        <taxon>Pezizomycotina</taxon>
        <taxon>Sordariomycetes</taxon>
        <taxon>Sordariomycetidae</taxon>
        <taxon>Sordariales</taxon>
        <taxon>Podosporaceae</taxon>
        <taxon>Podospora</taxon>
    </lineage>
</organism>
<dbReference type="PANTHER" id="PTHR28242">
    <property type="entry name" value="PHOSPHORELAY INTERMEDIATE PROTEIN YPD1"/>
    <property type="match status" value="1"/>
</dbReference>
<dbReference type="GO" id="GO:0009927">
    <property type="term" value="F:histidine phosphotransfer kinase activity"/>
    <property type="evidence" value="ECO:0007669"/>
    <property type="project" value="InterPro"/>
</dbReference>
<dbReference type="GO" id="GO:0043424">
    <property type="term" value="F:protein histidine kinase binding"/>
    <property type="evidence" value="ECO:0007669"/>
    <property type="project" value="InterPro"/>
</dbReference>
<accession>A0AAE0NT48</accession>
<keyword evidence="4" id="KW-1185">Reference proteome</keyword>
<proteinExistence type="predicted"/>
<protein>
    <submittedName>
        <fullName evidence="3">Signal transduction histidine kinase</fullName>
    </submittedName>
</protein>
<dbReference type="Pfam" id="PF01627">
    <property type="entry name" value="Hpt"/>
    <property type="match status" value="1"/>
</dbReference>
<comment type="caution">
    <text evidence="3">The sequence shown here is derived from an EMBL/GenBank/DDBJ whole genome shotgun (WGS) entry which is preliminary data.</text>
</comment>
<name>A0AAE0NT48_9PEZI</name>
<feature type="modified residue" description="Phosphohistidine" evidence="1">
    <location>
        <position position="78"/>
    </location>
</feature>
<dbReference type="AlphaFoldDB" id="A0AAE0NT48"/>
<keyword evidence="1" id="KW-0597">Phosphoprotein</keyword>
<reference evidence="3" key="2">
    <citation type="submission" date="2023-06" db="EMBL/GenBank/DDBJ databases">
        <authorList>
            <consortium name="Lawrence Berkeley National Laboratory"/>
            <person name="Haridas S."/>
            <person name="Hensen N."/>
            <person name="Bonometti L."/>
            <person name="Westerberg I."/>
            <person name="Brannstrom I.O."/>
            <person name="Guillou S."/>
            <person name="Cros-Aarteil S."/>
            <person name="Calhoun S."/>
            <person name="Kuo A."/>
            <person name="Mondo S."/>
            <person name="Pangilinan J."/>
            <person name="Riley R."/>
            <person name="LaButti K."/>
            <person name="Andreopoulos B."/>
            <person name="Lipzen A."/>
            <person name="Chen C."/>
            <person name="Yanf M."/>
            <person name="Daum C."/>
            <person name="Ng V."/>
            <person name="Clum A."/>
            <person name="Steindorff A."/>
            <person name="Ohm R."/>
            <person name="Martin F."/>
            <person name="Silar P."/>
            <person name="Natvig D."/>
            <person name="Lalanne C."/>
            <person name="Gautier V."/>
            <person name="Ament-velasquez S.L."/>
            <person name="Kruys A."/>
            <person name="Hutchinson M.I."/>
            <person name="Powell A.J."/>
            <person name="Barry K."/>
            <person name="Miller A.N."/>
            <person name="Grigoriev I.V."/>
            <person name="Debuchy R."/>
            <person name="Gladieux P."/>
            <person name="Thoren M.H."/>
            <person name="Johannesson H."/>
        </authorList>
    </citation>
    <scope>NUCLEOTIDE SEQUENCE</scope>
    <source>
        <strain evidence="3">CBS 232.78</strain>
    </source>
</reference>
<dbReference type="PANTHER" id="PTHR28242:SF52">
    <property type="entry name" value="PHOSPHORELAY INTERMEDIATE PROTEIN YPD1"/>
    <property type="match status" value="1"/>
</dbReference>
<dbReference type="GO" id="GO:0005634">
    <property type="term" value="C:nucleus"/>
    <property type="evidence" value="ECO:0007669"/>
    <property type="project" value="TreeGrafter"/>
</dbReference>
<dbReference type="Gene3D" id="1.20.120.160">
    <property type="entry name" value="HPT domain"/>
    <property type="match status" value="1"/>
</dbReference>
<evidence type="ECO:0000259" key="2">
    <source>
        <dbReference type="PROSITE" id="PS50894"/>
    </source>
</evidence>
<dbReference type="PROSITE" id="PS50894">
    <property type="entry name" value="HPT"/>
    <property type="match status" value="1"/>
</dbReference>
<reference evidence="3" key="1">
    <citation type="journal article" date="2023" name="Mol. Phylogenet. Evol.">
        <title>Genome-scale phylogeny and comparative genomics of the fungal order Sordariales.</title>
        <authorList>
            <person name="Hensen N."/>
            <person name="Bonometti L."/>
            <person name="Westerberg I."/>
            <person name="Brannstrom I.O."/>
            <person name="Guillou S."/>
            <person name="Cros-Aarteil S."/>
            <person name="Calhoun S."/>
            <person name="Haridas S."/>
            <person name="Kuo A."/>
            <person name="Mondo S."/>
            <person name="Pangilinan J."/>
            <person name="Riley R."/>
            <person name="LaButti K."/>
            <person name="Andreopoulos B."/>
            <person name="Lipzen A."/>
            <person name="Chen C."/>
            <person name="Yan M."/>
            <person name="Daum C."/>
            <person name="Ng V."/>
            <person name="Clum A."/>
            <person name="Steindorff A."/>
            <person name="Ohm R.A."/>
            <person name="Martin F."/>
            <person name="Silar P."/>
            <person name="Natvig D.O."/>
            <person name="Lalanne C."/>
            <person name="Gautier V."/>
            <person name="Ament-Velasquez S.L."/>
            <person name="Kruys A."/>
            <person name="Hutchinson M.I."/>
            <person name="Powell A.J."/>
            <person name="Barry K."/>
            <person name="Miller A.N."/>
            <person name="Grigoriev I.V."/>
            <person name="Debuchy R."/>
            <person name="Gladieux P."/>
            <person name="Hiltunen Thoren M."/>
            <person name="Johannesson H."/>
        </authorList>
    </citation>
    <scope>NUCLEOTIDE SEQUENCE</scope>
    <source>
        <strain evidence="3">CBS 232.78</strain>
    </source>
</reference>
<dbReference type="SUPFAM" id="SSF47226">
    <property type="entry name" value="Histidine-containing phosphotransfer domain, HPT domain"/>
    <property type="match status" value="1"/>
</dbReference>
<dbReference type="GO" id="GO:0000160">
    <property type="term" value="P:phosphorelay signal transduction system"/>
    <property type="evidence" value="ECO:0007669"/>
    <property type="project" value="InterPro"/>
</dbReference>
<dbReference type="EMBL" id="JAULSW010000003">
    <property type="protein sequence ID" value="KAK3387214.1"/>
    <property type="molecule type" value="Genomic_DNA"/>
</dbReference>
<evidence type="ECO:0000256" key="1">
    <source>
        <dbReference type="PROSITE-ProRule" id="PRU00110"/>
    </source>
</evidence>
<sequence length="149" mass="16679">MAETDDRYDEGSVTMPDFGDHVDNGIFSQILEMDESETDRDFSGPLVINFFDQADETFDKMDKAVALKNLDELSSLGHFLKGSSATLGFNKIRDSCQVIQQYGHQLNIDGTTEPDGDICLKKIIEALKTVKVDTKTLEKSMKKFFGLPE</sequence>
<keyword evidence="3" id="KW-0418">Kinase</keyword>
<dbReference type="GO" id="GO:0005737">
    <property type="term" value="C:cytoplasm"/>
    <property type="evidence" value="ECO:0007669"/>
    <property type="project" value="TreeGrafter"/>
</dbReference>
<dbReference type="Proteomes" id="UP001285441">
    <property type="component" value="Unassembled WGS sequence"/>
</dbReference>